<reference evidence="2" key="2">
    <citation type="submission" date="2023-01" db="EMBL/GenBank/DDBJ databases">
        <title>The prevalence of carbapenem-resistant bacteria in aquaculture in China and the genetic diversity of carbapenem-resistant genes.</title>
        <authorList>
            <person name="Wen R."/>
        </authorList>
    </citation>
    <scope>NUCLEOTIDE SEQUENCE</scope>
    <source>
        <strain evidence="2">PVA41-chromosome</strain>
    </source>
</reference>
<dbReference type="Proteomes" id="UP001057142">
    <property type="component" value="Chromosome"/>
</dbReference>
<dbReference type="EMBL" id="CP116222">
    <property type="protein sequence ID" value="WFC05425.1"/>
    <property type="molecule type" value="Genomic_DNA"/>
</dbReference>
<dbReference type="RefSeq" id="WP_154624729.1">
    <property type="nucleotide sequence ID" value="NZ_CAXOHT010000001.1"/>
</dbReference>
<sequence>MTNTQLLLLAINNINANIDLSDTQASYVYQFYHTQIAHKNLSIDDFLKQFIEQVEPTLASNSNLCHKSEQIYQLILSYLQQAEARFIYNKTLINKK</sequence>
<protein>
    <submittedName>
        <fullName evidence="2">Uncharacterized protein</fullName>
    </submittedName>
</protein>
<gene>
    <name evidence="1" type="ORF">M5J11_17090</name>
    <name evidence="2" type="ORF">PG365_11845</name>
</gene>
<proteinExistence type="predicted"/>
<dbReference type="AlphaFoldDB" id="A0AAX3RYM5"/>
<keyword evidence="3" id="KW-1185">Reference proteome</keyword>
<dbReference type="Proteomes" id="UP001222403">
    <property type="component" value="Chromosome"/>
</dbReference>
<evidence type="ECO:0000313" key="2">
    <source>
        <dbReference type="EMBL" id="WFC05425.1"/>
    </source>
</evidence>
<organism evidence="2 4">
    <name type="scientific">Providencia vermicola</name>
    <dbReference type="NCBI Taxonomy" id="333965"/>
    <lineage>
        <taxon>Bacteria</taxon>
        <taxon>Pseudomonadati</taxon>
        <taxon>Pseudomonadota</taxon>
        <taxon>Gammaproteobacteria</taxon>
        <taxon>Enterobacterales</taxon>
        <taxon>Morganellaceae</taxon>
        <taxon>Providencia</taxon>
    </lineage>
</organism>
<dbReference type="EMBL" id="CP097327">
    <property type="protein sequence ID" value="USB36494.1"/>
    <property type="molecule type" value="Genomic_DNA"/>
</dbReference>
<evidence type="ECO:0000313" key="1">
    <source>
        <dbReference type="EMBL" id="USB36494.1"/>
    </source>
</evidence>
<accession>A0AAX3RYM5</accession>
<name>A0AAX3RYM5_9GAMM</name>
<evidence type="ECO:0000313" key="4">
    <source>
        <dbReference type="Proteomes" id="UP001222403"/>
    </source>
</evidence>
<reference evidence="1" key="1">
    <citation type="journal article" date="2022" name="Front. Microbiol.">
        <title>Identification of a novel aminoglycoside O-nucleotidyltransferase AadA33 in Providencia vermicola.</title>
        <authorList>
            <person name="Feng C."/>
            <person name="Gao M."/>
            <person name="Jiang W."/>
            <person name="Shi W."/>
            <person name="Li A."/>
            <person name="Liu S."/>
            <person name="Zhang L."/>
            <person name="Zhang X."/>
            <person name="Li Q."/>
            <person name="Lin H."/>
            <person name="Lu J."/>
            <person name="Li K."/>
            <person name="Zhang H."/>
            <person name="Hu Y."/>
            <person name="Bao Q."/>
            <person name="Lin X."/>
        </authorList>
    </citation>
    <scope>NUCLEOTIDE SEQUENCE</scope>
    <source>
        <strain evidence="1">P13</strain>
    </source>
</reference>
<evidence type="ECO:0000313" key="3">
    <source>
        <dbReference type="Proteomes" id="UP001057142"/>
    </source>
</evidence>